<reference evidence="2" key="1">
    <citation type="journal article" date="2015" name="Genome Announc.">
        <title>Draft Genome Sequences of Anaerolinea thermolimosa IMO-1, Bellilinea caldifistulae GOMI-1, Leptolinea tardivitalis YMTK-2, Levilinea saccharolytica KIBI-1, Longilinea arvoryzae KOME-1, Previously Described as Members of the Class Anaerolineae (Chloroflexi).</title>
        <authorList>
            <person name="Matsuura N."/>
            <person name="Tourlousse M.D."/>
            <person name="Ohashi A."/>
            <person name="Hugenholtz P."/>
            <person name="Sekiguchi Y."/>
        </authorList>
    </citation>
    <scope>NUCLEOTIDE SEQUENCE</scope>
    <source>
        <strain evidence="2">KIBI-1</strain>
    </source>
</reference>
<evidence type="ECO:0000313" key="3">
    <source>
        <dbReference type="EMBL" id="KPL80745.1"/>
    </source>
</evidence>
<dbReference type="STRING" id="229921.ADN01_11530"/>
<keyword evidence="4" id="KW-1185">Reference proteome</keyword>
<protein>
    <submittedName>
        <fullName evidence="2">Glycosyltransferase</fullName>
    </submittedName>
</protein>
<feature type="domain" description="Glycosyltransferase subfamily 4-like N-terminal" evidence="1">
    <location>
        <begin position="17"/>
        <end position="167"/>
    </location>
</feature>
<proteinExistence type="predicted"/>
<organism evidence="2">
    <name type="scientific">Levilinea saccharolytica</name>
    <dbReference type="NCBI Taxonomy" id="229921"/>
    <lineage>
        <taxon>Bacteria</taxon>
        <taxon>Bacillati</taxon>
        <taxon>Chloroflexota</taxon>
        <taxon>Anaerolineae</taxon>
        <taxon>Anaerolineales</taxon>
        <taxon>Anaerolineaceae</taxon>
        <taxon>Levilinea</taxon>
    </lineage>
</organism>
<sequence>MRIASVAIHLGQEIISGGVGQKLRTQCRLWRALGHEARLFLHTPDVVDDPEITRFRYDLRAGGPPGVRTLRREASRSRALAELIAAAAAYQPDVIYLRYGLFTWPLPRLLRTAPTVVEINTNDVDEYRYRGSFYYYLNRESRRWTLGPAAGLVYLSREIGQLAANRRWGKPGLVLANGIDFSAFEPLPAPNHAQPHLVMVATPGYDWHGVDHLLRLAQLRPELHVDVVGYGPQDVPGELPANVRLHGFLRGEPLLQVLAQADAACGTLGLYRKNMEEASPLKVREALGYGIPVVLGYEDTDLSGRDFPFILQIPNRPDGVETHAAEIAAFAARMRGQRADREALRPLLDQRAKEEQRLAFLESIAR</sequence>
<dbReference type="GO" id="GO:0016740">
    <property type="term" value="F:transferase activity"/>
    <property type="evidence" value="ECO:0007669"/>
    <property type="project" value="UniProtKB-KW"/>
</dbReference>
<dbReference type="EMBL" id="DF967975">
    <property type="protein sequence ID" value="GAP19566.1"/>
    <property type="molecule type" value="Genomic_DNA"/>
</dbReference>
<dbReference type="InterPro" id="IPR028098">
    <property type="entry name" value="Glyco_trans_4-like_N"/>
</dbReference>
<dbReference type="Gene3D" id="3.40.50.2000">
    <property type="entry name" value="Glycogen Phosphorylase B"/>
    <property type="match status" value="2"/>
</dbReference>
<dbReference type="Pfam" id="PF13579">
    <property type="entry name" value="Glyco_trans_4_4"/>
    <property type="match status" value="1"/>
</dbReference>
<dbReference type="Proteomes" id="UP000050501">
    <property type="component" value="Unassembled WGS sequence"/>
</dbReference>
<evidence type="ECO:0000313" key="4">
    <source>
        <dbReference type="Proteomes" id="UP000050501"/>
    </source>
</evidence>
<name>A0A0M9U399_9CHLR</name>
<evidence type="ECO:0000313" key="2">
    <source>
        <dbReference type="EMBL" id="GAP19566.1"/>
    </source>
</evidence>
<keyword evidence="2" id="KW-0808">Transferase</keyword>
<gene>
    <name evidence="3" type="ORF">ADN01_11530</name>
    <name evidence="2" type="ORF">LSAC_03476</name>
</gene>
<dbReference type="OrthoDB" id="6385861at2"/>
<dbReference type="AlphaFoldDB" id="A0A0M9U399"/>
<dbReference type="RefSeq" id="WP_062419835.1">
    <property type="nucleotide sequence ID" value="NZ_BBXZ01000183.1"/>
</dbReference>
<reference evidence="3 4" key="2">
    <citation type="submission" date="2015-07" db="EMBL/GenBank/DDBJ databases">
        <title>Genome sequence of Levilinea saccharolytica DSM 16555.</title>
        <authorList>
            <person name="Hemp J."/>
            <person name="Ward L.M."/>
            <person name="Pace L.A."/>
            <person name="Fischer W.W."/>
        </authorList>
    </citation>
    <scope>NUCLEOTIDE SEQUENCE [LARGE SCALE GENOMIC DNA]</scope>
    <source>
        <strain evidence="3 4">KIBI-1</strain>
    </source>
</reference>
<dbReference type="EMBL" id="LGCM01000039">
    <property type="protein sequence ID" value="KPL80745.1"/>
    <property type="molecule type" value="Genomic_DNA"/>
</dbReference>
<evidence type="ECO:0000259" key="1">
    <source>
        <dbReference type="Pfam" id="PF13579"/>
    </source>
</evidence>
<accession>A0A0M9U399</accession>
<dbReference type="SUPFAM" id="SSF53756">
    <property type="entry name" value="UDP-Glycosyltransferase/glycogen phosphorylase"/>
    <property type="match status" value="1"/>
</dbReference>